<accession>A0A916J734</accession>
<reference evidence="3" key="1">
    <citation type="submission" date="2021-04" db="EMBL/GenBank/DDBJ databases">
        <authorList>
            <person name="Hornung B."/>
        </authorList>
    </citation>
    <scope>NUCLEOTIDE SEQUENCE</scope>
    <source>
        <strain evidence="3">G5G6</strain>
    </source>
</reference>
<dbReference type="AlphaFoldDB" id="A0A916J734"/>
<dbReference type="InterPro" id="IPR002035">
    <property type="entry name" value="VWF_A"/>
</dbReference>
<evidence type="ECO:0000256" key="1">
    <source>
        <dbReference type="SAM" id="MobiDB-lite"/>
    </source>
</evidence>
<dbReference type="PIRSF" id="PIRSF010256">
    <property type="entry name" value="CoxE_vWa"/>
    <property type="match status" value="1"/>
</dbReference>
<dbReference type="SMART" id="SM00327">
    <property type="entry name" value="VWA"/>
    <property type="match status" value="1"/>
</dbReference>
<dbReference type="EMBL" id="CAJQUM010000001">
    <property type="protein sequence ID" value="CAG4883626.1"/>
    <property type="molecule type" value="Genomic_DNA"/>
</dbReference>
<dbReference type="RefSeq" id="WP_220635569.1">
    <property type="nucleotide sequence ID" value="NZ_CAJQUM010000001.1"/>
</dbReference>
<dbReference type="Gene3D" id="3.40.50.410">
    <property type="entry name" value="von Willebrand factor, type A domain"/>
    <property type="match status" value="1"/>
</dbReference>
<evidence type="ECO:0000313" key="4">
    <source>
        <dbReference type="Proteomes" id="UP000742786"/>
    </source>
</evidence>
<dbReference type="Pfam" id="PF05762">
    <property type="entry name" value="VWA_CoxE"/>
    <property type="match status" value="1"/>
</dbReference>
<proteinExistence type="predicted"/>
<dbReference type="Proteomes" id="UP000742786">
    <property type="component" value="Unassembled WGS sequence"/>
</dbReference>
<dbReference type="InterPro" id="IPR011195">
    <property type="entry name" value="UCP010256"/>
</dbReference>
<feature type="domain" description="VWFA" evidence="2">
    <location>
        <begin position="209"/>
        <end position="377"/>
    </location>
</feature>
<gene>
    <name evidence="3" type="ORF">GTOL_11509</name>
</gene>
<evidence type="ECO:0000313" key="3">
    <source>
        <dbReference type="EMBL" id="CAG4883626.1"/>
    </source>
</evidence>
<dbReference type="InterPro" id="IPR008912">
    <property type="entry name" value="Uncharacterised_CoxE"/>
</dbReference>
<dbReference type="PANTHER" id="PTHR39338">
    <property type="entry name" value="BLL5662 PROTEIN-RELATED"/>
    <property type="match status" value="1"/>
</dbReference>
<name>A0A916J734_9PROT</name>
<dbReference type="SUPFAM" id="SSF53300">
    <property type="entry name" value="vWA-like"/>
    <property type="match status" value="1"/>
</dbReference>
<comment type="caution">
    <text evidence="3">The sequence shown here is derived from an EMBL/GenBank/DDBJ whole genome shotgun (WGS) entry which is preliminary data.</text>
</comment>
<protein>
    <submittedName>
        <fullName evidence="3">Carbon monoxide dehydrogenase E protein</fullName>
    </submittedName>
</protein>
<feature type="region of interest" description="Disordered" evidence="1">
    <location>
        <begin position="89"/>
        <end position="124"/>
    </location>
</feature>
<keyword evidence="4" id="KW-1185">Reference proteome</keyword>
<dbReference type="PANTHER" id="PTHR39338:SF6">
    <property type="entry name" value="BLL5662 PROTEIN"/>
    <property type="match status" value="1"/>
</dbReference>
<dbReference type="InterPro" id="IPR036465">
    <property type="entry name" value="vWFA_dom_sf"/>
</dbReference>
<sequence>MAAFSPKPVRSVLEHVVGFSRALHEADLTVNPGNLLDLCQCFAFIDIARRDDFHAAARATLVARREDIPRFDAVFARYWESPERISIRKKRAGENEQDDEDPASGTKLMLPGEEGGEDGGEAQKSLKLSYSPEEVIAMRDLGTLTDADVERAQRLIREIVAALANKRGRRHVARRSGRVPDLRRLLRSRAFYTADGICALPYRTRRINKTRLVLLCDVSGSMQRYSSFLIEFMYALRRELSDLEVGVFSTHLTMITDLLKAKGVAASLKQVADKVHDWAGGTNIGGSLREFNEQHAPRMLNGHTAVIFLSDGWDRGNAAEMREEMQKLRQHAQKVVWLNPLLGTPGYQPLTQGMLNALPHLDYFLPAHNLQSLSQLAKTLRAIGA</sequence>
<organism evidence="3 4">
    <name type="scientific">Georgfuchsia toluolica</name>
    <dbReference type="NCBI Taxonomy" id="424218"/>
    <lineage>
        <taxon>Bacteria</taxon>
        <taxon>Pseudomonadati</taxon>
        <taxon>Pseudomonadota</taxon>
        <taxon>Betaproteobacteria</taxon>
        <taxon>Nitrosomonadales</taxon>
        <taxon>Sterolibacteriaceae</taxon>
        <taxon>Georgfuchsia</taxon>
    </lineage>
</organism>
<dbReference type="CDD" id="cd00198">
    <property type="entry name" value="vWFA"/>
    <property type="match status" value="1"/>
</dbReference>
<evidence type="ECO:0000259" key="2">
    <source>
        <dbReference type="SMART" id="SM00327"/>
    </source>
</evidence>